<organism evidence="1 2">
    <name type="scientific">Mya arenaria</name>
    <name type="common">Soft-shell clam</name>
    <dbReference type="NCBI Taxonomy" id="6604"/>
    <lineage>
        <taxon>Eukaryota</taxon>
        <taxon>Metazoa</taxon>
        <taxon>Spiralia</taxon>
        <taxon>Lophotrochozoa</taxon>
        <taxon>Mollusca</taxon>
        <taxon>Bivalvia</taxon>
        <taxon>Autobranchia</taxon>
        <taxon>Heteroconchia</taxon>
        <taxon>Euheterodonta</taxon>
        <taxon>Imparidentia</taxon>
        <taxon>Neoheterodontei</taxon>
        <taxon>Myida</taxon>
        <taxon>Myoidea</taxon>
        <taxon>Myidae</taxon>
        <taxon>Mya</taxon>
    </lineage>
</organism>
<name>A0ABY7EM57_MYAAR</name>
<dbReference type="Proteomes" id="UP001164746">
    <property type="component" value="Chromosome 6"/>
</dbReference>
<reference evidence="1" key="1">
    <citation type="submission" date="2022-11" db="EMBL/GenBank/DDBJ databases">
        <title>Centuries of genome instability and evolution in soft-shell clam transmissible cancer (bioRxiv).</title>
        <authorList>
            <person name="Hart S.F.M."/>
            <person name="Yonemitsu M.A."/>
            <person name="Giersch R.M."/>
            <person name="Beal B.F."/>
            <person name="Arriagada G."/>
            <person name="Davis B.W."/>
            <person name="Ostrander E.A."/>
            <person name="Goff S.P."/>
            <person name="Metzger M.J."/>
        </authorList>
    </citation>
    <scope>NUCLEOTIDE SEQUENCE</scope>
    <source>
        <strain evidence="1">MELC-2E11</strain>
        <tissue evidence="1">Siphon/mantle</tissue>
    </source>
</reference>
<proteinExistence type="predicted"/>
<sequence>GEQGETKCSLQDTVLLVKLSTWELVSQDAVYHLKCYRSLFHKAWDENANDIIYYSNAVILVKAANIVREDIFDKKSECFVGSFENACQDKSGQIATDNVMETHATYTLSQLVKFNTIQRCRSSSNAPFQKDYMLKLEIGALWIMKQHGASISYNRVLELSTVLGNNAIKVYESQNVVCPQKH</sequence>
<accession>A0ABY7EM57</accession>
<protein>
    <submittedName>
        <fullName evidence="1">Uncharacterized protein</fullName>
    </submittedName>
</protein>
<dbReference type="EMBL" id="CP111017">
    <property type="protein sequence ID" value="WAR09469.1"/>
    <property type="molecule type" value="Genomic_DNA"/>
</dbReference>
<feature type="non-terminal residue" evidence="1">
    <location>
        <position position="182"/>
    </location>
</feature>
<evidence type="ECO:0000313" key="1">
    <source>
        <dbReference type="EMBL" id="WAR09469.1"/>
    </source>
</evidence>
<gene>
    <name evidence="1" type="ORF">MAR_019427</name>
</gene>
<evidence type="ECO:0000313" key="2">
    <source>
        <dbReference type="Proteomes" id="UP001164746"/>
    </source>
</evidence>
<keyword evidence="2" id="KW-1185">Reference proteome</keyword>